<feature type="transmembrane region" description="Helical" evidence="1">
    <location>
        <begin position="88"/>
        <end position="106"/>
    </location>
</feature>
<feature type="transmembrane region" description="Helical" evidence="1">
    <location>
        <begin position="234"/>
        <end position="250"/>
    </location>
</feature>
<feature type="transmembrane region" description="Helical" evidence="1">
    <location>
        <begin position="172"/>
        <end position="190"/>
    </location>
</feature>
<dbReference type="GO" id="GO:0016740">
    <property type="term" value="F:transferase activity"/>
    <property type="evidence" value="ECO:0007669"/>
    <property type="project" value="UniProtKB-KW"/>
</dbReference>
<proteinExistence type="predicted"/>
<comment type="caution">
    <text evidence="3">The sequence shown here is derived from an EMBL/GenBank/DDBJ whole genome shotgun (WGS) entry which is preliminary data.</text>
</comment>
<feature type="transmembrane region" description="Helical" evidence="1">
    <location>
        <begin position="49"/>
        <end position="72"/>
    </location>
</feature>
<accession>A0ABM9NQE5</accession>
<dbReference type="InterPro" id="IPR050623">
    <property type="entry name" value="Glucan_succinyl_AcylTrfase"/>
</dbReference>
<dbReference type="InterPro" id="IPR002656">
    <property type="entry name" value="Acyl_transf_3_dom"/>
</dbReference>
<keyword evidence="3" id="KW-0808">Transferase</keyword>
<gene>
    <name evidence="3" type="ORF">T190607A01A_10114</name>
</gene>
<dbReference type="PANTHER" id="PTHR36927">
    <property type="entry name" value="BLR4337 PROTEIN"/>
    <property type="match status" value="1"/>
</dbReference>
<feature type="transmembrane region" description="Helical" evidence="1">
    <location>
        <begin position="131"/>
        <end position="151"/>
    </location>
</feature>
<feature type="transmembrane region" description="Helical" evidence="1">
    <location>
        <begin position="12"/>
        <end position="29"/>
    </location>
</feature>
<sequence length="381" mass="45380">MTTKRRYDLDWLRVISVFAVFLHHVFMPFNGDEFHIMNSESSKLLDDVMVYFEQFRLPLLFFVSGVGTVFAFSKRNWKEFIIERSKRLLIPLFFGVAILIPPQTYFENYRSYGAYISEYPQLLIKLKVNHLWFIENLFLLSLFLIPIILFFRSRNSEVLKSFIKKVTSKYGFIIWCLTLVVIRVITKYYFPEDDKSFMNPSTTLYFGFFFISGIIISSTTELWELLLKNRRKNLLYLILSSGLFYFYYFIPREYISPYFSLATRWSIWYVVCSLVSWSAIITILGYGQKLLNKRSELLKKLNEAVYPFYMLHQTVIIILGYFILQFQVSITAKIIILMISSFLSIVILYLAIIYPFSWVRFLFGMKNNPGKRRKFISKKLQ</sequence>
<keyword evidence="1" id="KW-0812">Transmembrane</keyword>
<dbReference type="Pfam" id="PF01757">
    <property type="entry name" value="Acyl_transf_3"/>
    <property type="match status" value="1"/>
</dbReference>
<feature type="transmembrane region" description="Helical" evidence="1">
    <location>
        <begin position="308"/>
        <end position="328"/>
    </location>
</feature>
<feature type="domain" description="Acyltransferase 3" evidence="2">
    <location>
        <begin position="7"/>
        <end position="349"/>
    </location>
</feature>
<dbReference type="PANTHER" id="PTHR36927:SF3">
    <property type="entry name" value="GLUCANS BIOSYNTHESIS PROTEIN C"/>
    <property type="match status" value="1"/>
</dbReference>
<reference evidence="3 4" key="1">
    <citation type="submission" date="2024-05" db="EMBL/GenBank/DDBJ databases">
        <authorList>
            <person name="Duchaud E."/>
        </authorList>
    </citation>
    <scope>NUCLEOTIDE SEQUENCE [LARGE SCALE GENOMIC DNA]</scope>
    <source>
        <strain evidence="3">Ena-SAMPLE-TAB-13-05-2024-13:56:06:370-140302</strain>
    </source>
</reference>
<evidence type="ECO:0000259" key="2">
    <source>
        <dbReference type="Pfam" id="PF01757"/>
    </source>
</evidence>
<evidence type="ECO:0000313" key="3">
    <source>
        <dbReference type="EMBL" id="CAL2074976.1"/>
    </source>
</evidence>
<feature type="transmembrane region" description="Helical" evidence="1">
    <location>
        <begin position="265"/>
        <end position="287"/>
    </location>
</feature>
<organism evidence="3 4">
    <name type="scientific">Tenacibaculum platacis</name>
    <dbReference type="NCBI Taxonomy" id="3137852"/>
    <lineage>
        <taxon>Bacteria</taxon>
        <taxon>Pseudomonadati</taxon>
        <taxon>Bacteroidota</taxon>
        <taxon>Flavobacteriia</taxon>
        <taxon>Flavobacteriales</taxon>
        <taxon>Flavobacteriaceae</taxon>
        <taxon>Tenacibaculum</taxon>
    </lineage>
</organism>
<dbReference type="Proteomes" id="UP001497416">
    <property type="component" value="Unassembled WGS sequence"/>
</dbReference>
<dbReference type="EMBL" id="CAXIXY010000003">
    <property type="protein sequence ID" value="CAL2074976.1"/>
    <property type="molecule type" value="Genomic_DNA"/>
</dbReference>
<dbReference type="EC" id="2.1.-.-" evidence="3"/>
<feature type="transmembrane region" description="Helical" evidence="1">
    <location>
        <begin position="334"/>
        <end position="363"/>
    </location>
</feature>
<keyword evidence="4" id="KW-1185">Reference proteome</keyword>
<keyword evidence="1" id="KW-1133">Transmembrane helix</keyword>
<name>A0ABM9NQE5_9FLAO</name>
<keyword evidence="1" id="KW-0472">Membrane</keyword>
<dbReference type="RefSeq" id="WP_348709600.1">
    <property type="nucleotide sequence ID" value="NZ_CAXIXY010000003.1"/>
</dbReference>
<protein>
    <submittedName>
        <fullName evidence="3">Glucans biosynthesis protein C</fullName>
        <ecNumber evidence="3">2.1.-.-</ecNumber>
    </submittedName>
</protein>
<evidence type="ECO:0000313" key="4">
    <source>
        <dbReference type="Proteomes" id="UP001497416"/>
    </source>
</evidence>
<feature type="transmembrane region" description="Helical" evidence="1">
    <location>
        <begin position="202"/>
        <end position="222"/>
    </location>
</feature>
<evidence type="ECO:0000256" key="1">
    <source>
        <dbReference type="SAM" id="Phobius"/>
    </source>
</evidence>